<dbReference type="RefSeq" id="XP_043007803.1">
    <property type="nucleotide sequence ID" value="XM_043155337.1"/>
</dbReference>
<dbReference type="AlphaFoldDB" id="A0A9P7RYG5"/>
<evidence type="ECO:0000313" key="2">
    <source>
        <dbReference type="EMBL" id="KAG7091333.1"/>
    </source>
</evidence>
<evidence type="ECO:0000313" key="3">
    <source>
        <dbReference type="Proteomes" id="UP001049176"/>
    </source>
</evidence>
<protein>
    <recommendedName>
        <fullName evidence="4">Glycoside hydrolase family 16 protein</fullName>
    </recommendedName>
</protein>
<sequence length="405" mass="43833">MHGAAFPFVSVMSRIPSLLIVRRSLFVLSHHRPSSRMARISISLFLYFPLVFATNYNLIRDYSGSTFFNGWRFTGDADRTTNGDAFFVTEEVGLQQHLAYVDPNTNRAIIKVDNVSVVADQQKRNTVKITTQDLYPVGSVWITDLHHVPFGCSVWPAWWSQAPGWPMGGEIDTFEGVNLFTQNQMSLHTLPGCKQVNPVQTSTLIPNADCSNTTNNNQGCIVKDPNTNSYGQPFADAGGGVFVTEMATSGISIWFFTRSAVPSSITSNSSTIDTSTLGKPVANYPATGCPMDTFFGPQALIFDITLCGDFARPLYEQPDSGCPGSCYKNAVLGPPSGYDNAYFDIAYLRVYSSNPSQGGGASGNGGNTNSTTGDQGGKNDAQVLHRATLTSAFASVIFLWGIALI</sequence>
<evidence type="ECO:0008006" key="4">
    <source>
        <dbReference type="Google" id="ProtNLM"/>
    </source>
</evidence>
<dbReference type="PANTHER" id="PTHR10963">
    <property type="entry name" value="GLYCOSYL HYDROLASE-RELATED"/>
    <property type="match status" value="1"/>
</dbReference>
<name>A0A9P7RYG5_9AGAR</name>
<dbReference type="InterPro" id="IPR050546">
    <property type="entry name" value="Glycosyl_Hydrlase_16"/>
</dbReference>
<dbReference type="GeneID" id="66079453"/>
<dbReference type="CDD" id="cd02181">
    <property type="entry name" value="GH16_fungal_Lam16A_glucanase"/>
    <property type="match status" value="1"/>
</dbReference>
<dbReference type="SUPFAM" id="SSF49899">
    <property type="entry name" value="Concanavalin A-like lectins/glucanases"/>
    <property type="match status" value="1"/>
</dbReference>
<feature type="compositionally biased region" description="Gly residues" evidence="1">
    <location>
        <begin position="357"/>
        <end position="366"/>
    </location>
</feature>
<gene>
    <name evidence="2" type="ORF">E1B28_010377</name>
</gene>
<dbReference type="KEGG" id="more:E1B28_010377"/>
<keyword evidence="3" id="KW-1185">Reference proteome</keyword>
<dbReference type="PANTHER" id="PTHR10963:SF24">
    <property type="entry name" value="GLYCOSIDASE C21B10.07-RELATED"/>
    <property type="match status" value="1"/>
</dbReference>
<dbReference type="Pfam" id="PF26113">
    <property type="entry name" value="GH16_XgeA"/>
    <property type="match status" value="1"/>
</dbReference>
<feature type="region of interest" description="Disordered" evidence="1">
    <location>
        <begin position="357"/>
        <end position="379"/>
    </location>
</feature>
<organism evidence="2 3">
    <name type="scientific">Marasmius oreades</name>
    <name type="common">fairy-ring Marasmius</name>
    <dbReference type="NCBI Taxonomy" id="181124"/>
    <lineage>
        <taxon>Eukaryota</taxon>
        <taxon>Fungi</taxon>
        <taxon>Dikarya</taxon>
        <taxon>Basidiomycota</taxon>
        <taxon>Agaricomycotina</taxon>
        <taxon>Agaricomycetes</taxon>
        <taxon>Agaricomycetidae</taxon>
        <taxon>Agaricales</taxon>
        <taxon>Marasmiineae</taxon>
        <taxon>Marasmiaceae</taxon>
        <taxon>Marasmius</taxon>
    </lineage>
</organism>
<comment type="caution">
    <text evidence="2">The sequence shown here is derived from an EMBL/GenBank/DDBJ whole genome shotgun (WGS) entry which is preliminary data.</text>
</comment>
<proteinExistence type="predicted"/>
<dbReference type="OrthoDB" id="192832at2759"/>
<dbReference type="EMBL" id="CM032186">
    <property type="protein sequence ID" value="KAG7091333.1"/>
    <property type="molecule type" value="Genomic_DNA"/>
</dbReference>
<dbReference type="GO" id="GO:0009251">
    <property type="term" value="P:glucan catabolic process"/>
    <property type="evidence" value="ECO:0007669"/>
    <property type="project" value="TreeGrafter"/>
</dbReference>
<dbReference type="Proteomes" id="UP001049176">
    <property type="component" value="Chromosome 6"/>
</dbReference>
<reference evidence="2" key="1">
    <citation type="journal article" date="2021" name="Genome Biol. Evol.">
        <title>The assembled and annotated genome of the fairy-ring fungus Marasmius oreades.</title>
        <authorList>
            <person name="Hiltunen M."/>
            <person name="Ament-Velasquez S.L."/>
            <person name="Johannesson H."/>
        </authorList>
    </citation>
    <scope>NUCLEOTIDE SEQUENCE</scope>
    <source>
        <strain evidence="2">03SP1</strain>
    </source>
</reference>
<dbReference type="InterPro" id="IPR013320">
    <property type="entry name" value="ConA-like_dom_sf"/>
</dbReference>
<dbReference type="FunFam" id="2.60.120.200:FF:000179">
    <property type="entry name" value="Unplaced genomic scaffold supercont1.19, whole genome shotgun sequence"/>
    <property type="match status" value="1"/>
</dbReference>
<dbReference type="Gene3D" id="2.60.120.200">
    <property type="match status" value="1"/>
</dbReference>
<accession>A0A9P7RYG5</accession>
<evidence type="ECO:0000256" key="1">
    <source>
        <dbReference type="SAM" id="MobiDB-lite"/>
    </source>
</evidence>